<name>A0AAV5VZP4_9BILA</name>
<protein>
    <submittedName>
        <fullName evidence="1">Uncharacterized protein</fullName>
    </submittedName>
</protein>
<sequence length="171" mass="19953">MYRQERRSELSSRAVFLILPYNYYKKDEILHDLHLQMVDVIEKRSTRMERADMKAWLAEESNIFCPEIQEGPSMVILTQGIEVFDKMAKVAKYHNESSRVREGALSCYSSADFMSGYRDISYFFPSIMPTLNVLLSQMSAERPEDPILWLADRLRDLSPMQKIKETKEAGI</sequence>
<dbReference type="AlphaFoldDB" id="A0AAV5VZP4"/>
<gene>
    <name evidence="1" type="ORF">PFISCL1PPCAC_16343</name>
</gene>
<feature type="non-terminal residue" evidence="1">
    <location>
        <position position="171"/>
    </location>
</feature>
<evidence type="ECO:0000313" key="1">
    <source>
        <dbReference type="EMBL" id="GMT25046.1"/>
    </source>
</evidence>
<comment type="caution">
    <text evidence="1">The sequence shown here is derived from an EMBL/GenBank/DDBJ whole genome shotgun (WGS) entry which is preliminary data.</text>
</comment>
<dbReference type="CDD" id="cd22970">
    <property type="entry name" value="DD_NDKH5-like"/>
    <property type="match status" value="1"/>
</dbReference>
<dbReference type="Proteomes" id="UP001432322">
    <property type="component" value="Unassembled WGS sequence"/>
</dbReference>
<keyword evidence="2" id="KW-1185">Reference proteome</keyword>
<proteinExistence type="predicted"/>
<evidence type="ECO:0000313" key="2">
    <source>
        <dbReference type="Proteomes" id="UP001432322"/>
    </source>
</evidence>
<accession>A0AAV5VZP4</accession>
<dbReference type="EMBL" id="BTSY01000004">
    <property type="protein sequence ID" value="GMT25046.1"/>
    <property type="molecule type" value="Genomic_DNA"/>
</dbReference>
<dbReference type="InterPro" id="IPR036850">
    <property type="entry name" value="NDK-like_dom_sf"/>
</dbReference>
<reference evidence="1" key="1">
    <citation type="submission" date="2023-10" db="EMBL/GenBank/DDBJ databases">
        <title>Genome assembly of Pristionchus species.</title>
        <authorList>
            <person name="Yoshida K."/>
            <person name="Sommer R.J."/>
        </authorList>
    </citation>
    <scope>NUCLEOTIDE SEQUENCE</scope>
    <source>
        <strain evidence="1">RS5133</strain>
    </source>
</reference>
<dbReference type="Gene3D" id="3.30.70.141">
    <property type="entry name" value="Nucleoside diphosphate kinase-like domain"/>
    <property type="match status" value="1"/>
</dbReference>
<organism evidence="1 2">
    <name type="scientific">Pristionchus fissidentatus</name>
    <dbReference type="NCBI Taxonomy" id="1538716"/>
    <lineage>
        <taxon>Eukaryota</taxon>
        <taxon>Metazoa</taxon>
        <taxon>Ecdysozoa</taxon>
        <taxon>Nematoda</taxon>
        <taxon>Chromadorea</taxon>
        <taxon>Rhabditida</taxon>
        <taxon>Rhabditina</taxon>
        <taxon>Diplogasteromorpha</taxon>
        <taxon>Diplogasteroidea</taxon>
        <taxon>Neodiplogasteridae</taxon>
        <taxon>Pristionchus</taxon>
    </lineage>
</organism>